<evidence type="ECO:0000313" key="3">
    <source>
        <dbReference type="Proteomes" id="UP001173801"/>
    </source>
</evidence>
<evidence type="ECO:0000313" key="2">
    <source>
        <dbReference type="EMBL" id="MDL0088025.1"/>
    </source>
</evidence>
<dbReference type="RefSeq" id="WP_284936547.1">
    <property type="nucleotide sequence ID" value="NZ_JANURM010000001.1"/>
</dbReference>
<evidence type="ECO:0000313" key="1">
    <source>
        <dbReference type="EMBL" id="MDL0087814.1"/>
    </source>
</evidence>
<dbReference type="InterPro" id="IPR042245">
    <property type="entry name" value="Tgt2/MlaC_sf"/>
</dbReference>
<dbReference type="PANTHER" id="PTHR36573:SF1">
    <property type="entry name" value="INTERMEMBRANE PHOSPHOLIPID TRANSPORT SYSTEM BINDING PROTEIN MLAC"/>
    <property type="match status" value="1"/>
</dbReference>
<dbReference type="Pfam" id="PF05494">
    <property type="entry name" value="MlaC"/>
    <property type="match status" value="1"/>
</dbReference>
<reference evidence="1" key="2">
    <citation type="journal article" date="2023" name="Microorganisms">
        <title>Isolation and Genomic Characteristics of Cat-Borne Campylobacter felis sp. nov. and Sheep-Borne Campylobacter ovis sp. nov.</title>
        <authorList>
            <person name="Wang H."/>
            <person name="Li Y."/>
            <person name="Gu Y."/>
            <person name="Zhou G."/>
            <person name="Chen X."/>
            <person name="Zhang X."/>
            <person name="Shao Z."/>
            <person name="Zhang J."/>
            <person name="Zhang M."/>
        </authorList>
    </citation>
    <scope>NUCLEOTIDE SEQUENCE</scope>
    <source>
        <strain evidence="1">PS10</strain>
    </source>
</reference>
<reference evidence="1" key="1">
    <citation type="submission" date="2022-08" db="EMBL/GenBank/DDBJ databases">
        <authorList>
            <person name="Wang H."/>
        </authorList>
    </citation>
    <scope>NUCLEOTIDE SEQUENCE</scope>
    <source>
        <strain evidence="1">PS10</strain>
    </source>
</reference>
<name>A0ABT7HN12_9BACT</name>
<gene>
    <name evidence="1" type="ORF">NYG85_00290</name>
    <name evidence="2" type="ORF">NYG85_01365</name>
</gene>
<protein>
    <submittedName>
        <fullName evidence="1">ABC transporter substrate-binding protein</fullName>
    </submittedName>
</protein>
<dbReference type="Gene3D" id="3.10.450.710">
    <property type="entry name" value="Tgt2/MlaC"/>
    <property type="match status" value="1"/>
</dbReference>
<keyword evidence="3" id="KW-1185">Reference proteome</keyword>
<dbReference type="Proteomes" id="UP001173801">
    <property type="component" value="Unassembled WGS sequence"/>
</dbReference>
<proteinExistence type="predicted"/>
<comment type="caution">
    <text evidence="1">The sequence shown here is derived from an EMBL/GenBank/DDBJ whole genome shotgun (WGS) entry which is preliminary data.</text>
</comment>
<organism evidence="1 3">
    <name type="scientific">Campylobacter gastrosuis</name>
    <dbReference type="NCBI Taxonomy" id="2974576"/>
    <lineage>
        <taxon>Bacteria</taxon>
        <taxon>Pseudomonadati</taxon>
        <taxon>Campylobacterota</taxon>
        <taxon>Epsilonproteobacteria</taxon>
        <taxon>Campylobacterales</taxon>
        <taxon>Campylobacteraceae</taxon>
        <taxon>Campylobacter</taxon>
    </lineage>
</organism>
<accession>A0ABT7HN12</accession>
<sequence>MRIFLAILMLFSFAFGINKDEIKGVVESKTNEALTLLDDKNLDENAKLNRLFAIFDPLFDYKQMAKISLAKRFNNLSQSEQEQFSKAFEIRLKNSYIDKIKSYSGEKIIIKNATEPQKNRYFLSGELVSGDKTYDFVYKFYDAKERGWLIYDIDIIGVSIIQTYRSQFADMLENADFATLMAKLNEKN</sequence>
<dbReference type="PANTHER" id="PTHR36573">
    <property type="entry name" value="INTERMEMBRANE PHOSPHOLIPID TRANSPORT SYSTEM BINDING PROTEIN MLAC"/>
    <property type="match status" value="1"/>
</dbReference>
<dbReference type="EMBL" id="JANURM010000001">
    <property type="protein sequence ID" value="MDL0088025.1"/>
    <property type="molecule type" value="Genomic_DNA"/>
</dbReference>
<dbReference type="EMBL" id="JANURM010000001">
    <property type="protein sequence ID" value="MDL0087814.1"/>
    <property type="molecule type" value="Genomic_DNA"/>
</dbReference>
<dbReference type="InterPro" id="IPR008869">
    <property type="entry name" value="MlaC/ttg2D"/>
</dbReference>